<reference evidence="1 2" key="1">
    <citation type="submission" date="2017-03" db="EMBL/GenBank/DDBJ databases">
        <authorList>
            <person name="Afonso C.L."/>
            <person name="Miller P.J."/>
            <person name="Scott M.A."/>
            <person name="Spackman E."/>
            <person name="Goraichik I."/>
            <person name="Dimitrov K.M."/>
            <person name="Suarez D.L."/>
            <person name="Swayne D.E."/>
        </authorList>
    </citation>
    <scope>NUCLEOTIDE SEQUENCE [LARGE SCALE GENOMIC DNA]</scope>
    <source>
        <strain evidence="1">SB41UT1</strain>
    </source>
</reference>
<keyword evidence="2" id="KW-1185">Reference proteome</keyword>
<dbReference type="EMBL" id="FWPT01000003">
    <property type="protein sequence ID" value="SMA44394.1"/>
    <property type="molecule type" value="Genomic_DNA"/>
</dbReference>
<dbReference type="AlphaFoldDB" id="A0A1X7AIQ9"/>
<accession>A0A1X7AIQ9</accession>
<organism evidence="1 2">
    <name type="scientific">Parendozoicomonas haliclonae</name>
    <dbReference type="NCBI Taxonomy" id="1960125"/>
    <lineage>
        <taxon>Bacteria</taxon>
        <taxon>Pseudomonadati</taxon>
        <taxon>Pseudomonadota</taxon>
        <taxon>Gammaproteobacteria</taxon>
        <taxon>Oceanospirillales</taxon>
        <taxon>Endozoicomonadaceae</taxon>
        <taxon>Parendozoicomonas</taxon>
    </lineage>
</organism>
<evidence type="ECO:0000313" key="2">
    <source>
        <dbReference type="Proteomes" id="UP000196573"/>
    </source>
</evidence>
<name>A0A1X7AIQ9_9GAMM</name>
<gene>
    <name evidence="1" type="ORF">EHSB41UT_01792</name>
</gene>
<dbReference type="RefSeq" id="WP_087108953.1">
    <property type="nucleotide sequence ID" value="NZ_CBCSCN010000008.1"/>
</dbReference>
<evidence type="ECO:0000313" key="1">
    <source>
        <dbReference type="EMBL" id="SMA44394.1"/>
    </source>
</evidence>
<dbReference type="OrthoDB" id="9783963at2"/>
<protein>
    <submittedName>
        <fullName evidence="1">Uncharacterized protein</fullName>
    </submittedName>
</protein>
<proteinExistence type="predicted"/>
<dbReference type="Proteomes" id="UP000196573">
    <property type="component" value="Unassembled WGS sequence"/>
</dbReference>
<sequence>MYLTTKRKITVYLDSNTIAPASITEVIDELSQYGEICCFRLFSQTGADTHEAQMLKSLVNEYSQHIAIERISADELVDAKPDFHSDIVSFASNRNVFSSIANASRINNQLTLGFGGAGSPMGFKQTCHAFYQLNIAQNSPQRCSNSSHFYLSSTVLNPQRDERPCQLSTLRNWGKRQKNLTAQDAIRRFRISMPEQQQTLKVCA</sequence>